<keyword evidence="5" id="KW-1185">Reference proteome</keyword>
<dbReference type="GO" id="GO:0030170">
    <property type="term" value="F:pyridoxal phosphate binding"/>
    <property type="evidence" value="ECO:0007669"/>
    <property type="project" value="InterPro"/>
</dbReference>
<dbReference type="InterPro" id="IPR015421">
    <property type="entry name" value="PyrdxlP-dep_Trfase_major"/>
</dbReference>
<comment type="caution">
    <text evidence="4">The sequence shown here is derived from an EMBL/GenBank/DDBJ whole genome shotgun (WGS) entry which is preliminary data.</text>
</comment>
<evidence type="ECO:0000256" key="2">
    <source>
        <dbReference type="ARBA" id="ARBA00022898"/>
    </source>
</evidence>
<reference evidence="4 5" key="1">
    <citation type="journal article" date="2018" name="IMA Fungus">
        <title>IMA Genome-F 9: Draft genome sequence of Annulohypoxylon stygium, Aspergillus mulundensis, Berkeleyomyces basicola (syn. Thielaviopsis basicola), Ceratocystis smalleyi, two Cercospora beticola strains, Coleophoma cylindrospora, Fusarium fracticaudum, Phialophora cf. hyalina, and Morchella septimelata.</title>
        <authorList>
            <person name="Wingfield B.D."/>
            <person name="Bills G.F."/>
            <person name="Dong Y."/>
            <person name="Huang W."/>
            <person name="Nel W.J."/>
            <person name="Swalarsk-Parry B.S."/>
            <person name="Vaghefi N."/>
            <person name="Wilken P.M."/>
            <person name="An Z."/>
            <person name="de Beer Z.W."/>
            <person name="De Vos L."/>
            <person name="Chen L."/>
            <person name="Duong T.A."/>
            <person name="Gao Y."/>
            <person name="Hammerbacher A."/>
            <person name="Kikkert J.R."/>
            <person name="Li Y."/>
            <person name="Li H."/>
            <person name="Li K."/>
            <person name="Li Q."/>
            <person name="Liu X."/>
            <person name="Ma X."/>
            <person name="Naidoo K."/>
            <person name="Pethybridge S.J."/>
            <person name="Sun J."/>
            <person name="Steenkamp E.T."/>
            <person name="van der Nest M.A."/>
            <person name="van Wyk S."/>
            <person name="Wingfield M.J."/>
            <person name="Xiong C."/>
            <person name="Yue Q."/>
            <person name="Zhang X."/>
        </authorList>
    </citation>
    <scope>NUCLEOTIDE SEQUENCE [LARGE SCALE GENOMIC DNA]</scope>
    <source>
        <strain evidence="4 5">BP5796</strain>
    </source>
</reference>
<dbReference type="Gene3D" id="3.40.640.10">
    <property type="entry name" value="Type I PLP-dependent aspartate aminotransferase-like (Major domain)"/>
    <property type="match status" value="1"/>
</dbReference>
<proteinExistence type="inferred from homology"/>
<dbReference type="AlphaFoldDB" id="A0A3D8SBL9"/>
<accession>A0A3D8SBL9</accession>
<dbReference type="OrthoDB" id="5419315at2759"/>
<dbReference type="PANTHER" id="PTHR43094">
    <property type="entry name" value="AMINOTRANSFERASE"/>
    <property type="match status" value="1"/>
</dbReference>
<dbReference type="InterPro" id="IPR015424">
    <property type="entry name" value="PyrdxlP-dep_Trfase"/>
</dbReference>
<dbReference type="PANTHER" id="PTHR43094:SF1">
    <property type="entry name" value="AMINOTRANSFERASE CLASS-III"/>
    <property type="match status" value="1"/>
</dbReference>
<dbReference type="Gene3D" id="3.90.1150.10">
    <property type="entry name" value="Aspartate Aminotransferase, domain 1"/>
    <property type="match status" value="1"/>
</dbReference>
<keyword evidence="4" id="KW-0808">Transferase</keyword>
<dbReference type="CDD" id="cd00610">
    <property type="entry name" value="OAT_like"/>
    <property type="match status" value="1"/>
</dbReference>
<keyword evidence="2 3" id="KW-0663">Pyridoxal phosphate</keyword>
<dbReference type="Proteomes" id="UP000256328">
    <property type="component" value="Unassembled WGS sequence"/>
</dbReference>
<name>A0A3D8SBL9_9HELO</name>
<comment type="similarity">
    <text evidence="1 3">Belongs to the class-III pyridoxal-phosphate-dependent aminotransferase family.</text>
</comment>
<organism evidence="4 5">
    <name type="scientific">Coleophoma crateriformis</name>
    <dbReference type="NCBI Taxonomy" id="565419"/>
    <lineage>
        <taxon>Eukaryota</taxon>
        <taxon>Fungi</taxon>
        <taxon>Dikarya</taxon>
        <taxon>Ascomycota</taxon>
        <taxon>Pezizomycotina</taxon>
        <taxon>Leotiomycetes</taxon>
        <taxon>Helotiales</taxon>
        <taxon>Dermateaceae</taxon>
        <taxon>Coleophoma</taxon>
    </lineage>
</organism>
<dbReference type="EMBL" id="PDLN01000006">
    <property type="protein sequence ID" value="RDW83158.1"/>
    <property type="molecule type" value="Genomic_DNA"/>
</dbReference>
<dbReference type="NCBIfam" id="NF005685">
    <property type="entry name" value="PRK07483.1"/>
    <property type="match status" value="1"/>
</dbReference>
<dbReference type="GO" id="GO:0005829">
    <property type="term" value="C:cytosol"/>
    <property type="evidence" value="ECO:0007669"/>
    <property type="project" value="TreeGrafter"/>
</dbReference>
<evidence type="ECO:0000256" key="3">
    <source>
        <dbReference type="RuleBase" id="RU003560"/>
    </source>
</evidence>
<dbReference type="Pfam" id="PF00202">
    <property type="entry name" value="Aminotran_3"/>
    <property type="match status" value="1"/>
</dbReference>
<keyword evidence="4" id="KW-0032">Aminotransferase</keyword>
<evidence type="ECO:0000256" key="1">
    <source>
        <dbReference type="ARBA" id="ARBA00008954"/>
    </source>
</evidence>
<gene>
    <name evidence="4" type="ORF">BP5796_04649</name>
</gene>
<sequence>MVPTAVDTDLSPAVMSTKVSTENENAETFTTNKLPNGQYLLDRNLNKNYPVVVRGDGNYLFLEDGRRIFDTSSGAAVSCLGHNERRVIEQMSKQLDTGVPYIPSLFYRHRLVDQLCEDMIRDTNYKMKKVYLTGSGSEAMEAAIKLARQYFWESNKETKRVNFIARQSSYHGNTIGALGISGHAGRRAPYLPFLMDNVEHISDCNPYRQRLVGESNEHFVERKAAELEAKFQELGPDTVIGFIMEPIVGAAMGCVPYVPGYMKAMREVCHRHGALFILDEVMCGMGRTGTLHAWQAEDVVPDLQTVGKGLGGGYQPIAAVYISEKVVNTVTNGSGQFIHGQTYQAMPVQASAALAVQTLKRDLDLVTNVRMQGKYLEKLLKEKLADHPNVGDIRGLGLFWGLEFVRDKENKSPFESSQAIAQKIHDLAISEPHNIVLYPGTGCAGGVSGDHVMICPAYIVQSEDIEVIANTTASVVRSFFENLGA</sequence>
<evidence type="ECO:0000313" key="4">
    <source>
        <dbReference type="EMBL" id="RDW83158.1"/>
    </source>
</evidence>
<dbReference type="InterPro" id="IPR005814">
    <property type="entry name" value="Aminotrans_3"/>
</dbReference>
<dbReference type="SUPFAM" id="SSF53383">
    <property type="entry name" value="PLP-dependent transferases"/>
    <property type="match status" value="1"/>
</dbReference>
<dbReference type="InterPro" id="IPR015422">
    <property type="entry name" value="PyrdxlP-dep_Trfase_small"/>
</dbReference>
<evidence type="ECO:0000313" key="5">
    <source>
        <dbReference type="Proteomes" id="UP000256328"/>
    </source>
</evidence>
<protein>
    <submittedName>
        <fullName evidence="4">Class III aminotransferase-like protein</fullName>
    </submittedName>
</protein>
<dbReference type="GO" id="GO:0008483">
    <property type="term" value="F:transaminase activity"/>
    <property type="evidence" value="ECO:0007669"/>
    <property type="project" value="UniProtKB-KW"/>
</dbReference>